<dbReference type="Proteomes" id="UP000222310">
    <property type="component" value="Unassembled WGS sequence"/>
</dbReference>
<reference evidence="1 2" key="1">
    <citation type="submission" date="2015-02" db="EMBL/GenBank/DDBJ databases">
        <title>Nostoc linckia genome annotation.</title>
        <authorList>
            <person name="Zhou Z."/>
        </authorList>
    </citation>
    <scope>NUCLEOTIDE SEQUENCE [LARGE SCALE GENOMIC DNA]</scope>
    <source>
        <strain evidence="2">z8</strain>
    </source>
</reference>
<accession>A0A9Q6EMH7</accession>
<sequence length="167" mass="17867">MPINNCTDLLDGASLYEGQVANLESSVIRTAANADTDILVFGRALVKGSGDKDLILPVDANSLFMGIAYATDTIEKRSGFSINADGDFGYPLDWTISYLVRGVIGVKVVQNVNPASNVFWIHTPQTGQRKGQFRADADTNRAVQITNARFMKSGTAGSVVPLSINLA</sequence>
<evidence type="ECO:0000313" key="2">
    <source>
        <dbReference type="Proteomes" id="UP000222310"/>
    </source>
</evidence>
<dbReference type="RefSeq" id="WP_099068871.1">
    <property type="nucleotide sequence ID" value="NZ_LAHD01000016.1"/>
</dbReference>
<name>A0A9Q6EMH7_NOSLI</name>
<protein>
    <submittedName>
        <fullName evidence="1">Uncharacterized protein</fullName>
    </submittedName>
</protein>
<evidence type="ECO:0000313" key="1">
    <source>
        <dbReference type="EMBL" id="PHK05357.1"/>
    </source>
</evidence>
<dbReference type="AlphaFoldDB" id="A0A9Q6EMH7"/>
<dbReference type="GeneID" id="57095989"/>
<gene>
    <name evidence="1" type="ORF">VF08_08250</name>
</gene>
<proteinExistence type="predicted"/>
<dbReference type="InterPro" id="IPR054438">
    <property type="entry name" value="Struct_cement_gp24/gp6"/>
</dbReference>
<comment type="caution">
    <text evidence="1">The sequence shown here is derived from an EMBL/GenBank/DDBJ whole genome shotgun (WGS) entry which is preliminary data.</text>
</comment>
<organism evidence="1 2">
    <name type="scientific">Nostoc linckia z8</name>
    <dbReference type="NCBI Taxonomy" id="1628746"/>
    <lineage>
        <taxon>Bacteria</taxon>
        <taxon>Bacillati</taxon>
        <taxon>Cyanobacteriota</taxon>
        <taxon>Cyanophyceae</taxon>
        <taxon>Nostocales</taxon>
        <taxon>Nostocaceae</taxon>
        <taxon>Nostoc</taxon>
    </lineage>
</organism>
<dbReference type="EMBL" id="LAHD01000016">
    <property type="protein sequence ID" value="PHK05357.1"/>
    <property type="molecule type" value="Genomic_DNA"/>
</dbReference>
<dbReference type="Pfam" id="PF22758">
    <property type="entry name" value="Phage_cement"/>
    <property type="match status" value="1"/>
</dbReference>